<evidence type="ECO:0000259" key="8">
    <source>
        <dbReference type="PROSITE" id="PS50928"/>
    </source>
</evidence>
<dbReference type="InterPro" id="IPR035906">
    <property type="entry name" value="MetI-like_sf"/>
</dbReference>
<dbReference type="PANTHER" id="PTHR43163:SF6">
    <property type="entry name" value="DIPEPTIDE TRANSPORT SYSTEM PERMEASE PROTEIN DPPB-RELATED"/>
    <property type="match status" value="1"/>
</dbReference>
<evidence type="ECO:0000256" key="6">
    <source>
        <dbReference type="ARBA" id="ARBA00023136"/>
    </source>
</evidence>
<comment type="caution">
    <text evidence="9">The sequence shown here is derived from an EMBL/GenBank/DDBJ whole genome shotgun (WGS) entry which is preliminary data.</text>
</comment>
<feature type="transmembrane region" description="Helical" evidence="7">
    <location>
        <begin position="298"/>
        <end position="324"/>
    </location>
</feature>
<feature type="transmembrane region" description="Helical" evidence="7">
    <location>
        <begin position="12"/>
        <end position="32"/>
    </location>
</feature>
<protein>
    <submittedName>
        <fullName evidence="9">Peptide/nickel transport system permease protein</fullName>
    </submittedName>
</protein>
<evidence type="ECO:0000256" key="5">
    <source>
        <dbReference type="ARBA" id="ARBA00022989"/>
    </source>
</evidence>
<evidence type="ECO:0000313" key="9">
    <source>
        <dbReference type="EMBL" id="SMD30892.1"/>
    </source>
</evidence>
<feature type="transmembrane region" description="Helical" evidence="7">
    <location>
        <begin position="189"/>
        <end position="216"/>
    </location>
</feature>
<dbReference type="RefSeq" id="WP_236719378.1">
    <property type="nucleotide sequence ID" value="NZ_FWYE01000002.1"/>
</dbReference>
<dbReference type="InterPro" id="IPR000515">
    <property type="entry name" value="MetI-like"/>
</dbReference>
<dbReference type="GO" id="GO:0055085">
    <property type="term" value="P:transmembrane transport"/>
    <property type="evidence" value="ECO:0007669"/>
    <property type="project" value="InterPro"/>
</dbReference>
<feature type="transmembrane region" description="Helical" evidence="7">
    <location>
        <begin position="145"/>
        <end position="169"/>
    </location>
</feature>
<feature type="transmembrane region" description="Helical" evidence="7">
    <location>
        <begin position="257"/>
        <end position="278"/>
    </location>
</feature>
<dbReference type="AlphaFoldDB" id="A0A8G2FWR2"/>
<evidence type="ECO:0000313" key="10">
    <source>
        <dbReference type="Proteomes" id="UP000192315"/>
    </source>
</evidence>
<dbReference type="GO" id="GO:0005886">
    <property type="term" value="C:plasma membrane"/>
    <property type="evidence" value="ECO:0007669"/>
    <property type="project" value="UniProtKB-SubCell"/>
</dbReference>
<dbReference type="CDD" id="cd06261">
    <property type="entry name" value="TM_PBP2"/>
    <property type="match status" value="1"/>
</dbReference>
<keyword evidence="4 7" id="KW-0812">Transmembrane</keyword>
<evidence type="ECO:0000256" key="2">
    <source>
        <dbReference type="ARBA" id="ARBA00022448"/>
    </source>
</evidence>
<reference evidence="9 10" key="1">
    <citation type="submission" date="2017-04" db="EMBL/GenBank/DDBJ databases">
        <authorList>
            <person name="Varghese N."/>
            <person name="Submissions S."/>
        </authorList>
    </citation>
    <scope>NUCLEOTIDE SEQUENCE [LARGE SCALE GENOMIC DNA]</scope>
    <source>
        <strain evidence="9 10">DSM 9789</strain>
    </source>
</reference>
<comment type="similarity">
    <text evidence="7">Belongs to the binding-protein-dependent transport system permease family.</text>
</comment>
<evidence type="ECO:0000256" key="7">
    <source>
        <dbReference type="RuleBase" id="RU363032"/>
    </source>
</evidence>
<keyword evidence="5 7" id="KW-1133">Transmembrane helix</keyword>
<dbReference type="PANTHER" id="PTHR43163">
    <property type="entry name" value="DIPEPTIDE TRANSPORT SYSTEM PERMEASE PROTEIN DPPB-RELATED"/>
    <property type="match status" value="1"/>
</dbReference>
<keyword evidence="3" id="KW-1003">Cell membrane</keyword>
<name>A0A8G2FWR2_PICTO</name>
<evidence type="ECO:0000256" key="3">
    <source>
        <dbReference type="ARBA" id="ARBA00022475"/>
    </source>
</evidence>
<comment type="subcellular location">
    <subcellularLocation>
        <location evidence="1 7">Cell membrane</location>
        <topology evidence="1 7">Multi-pass membrane protein</topology>
    </subcellularLocation>
</comment>
<evidence type="ECO:0000256" key="1">
    <source>
        <dbReference type="ARBA" id="ARBA00004651"/>
    </source>
</evidence>
<sequence length="333" mass="36730">MIPVKYILKKAIIFLIVLFGAITLNFFIPRMIPGDPAEIVYLDIIKEGGGSINPIYIHQLEAEYGISNSPIYVQYIQYLNDLAHGNLGVSIAFFPEPVSYILEQALPWTLFLVISSMAISFFVGNRLGRYAGINRNTAKDLVIDLFSMLMASFPAFVLAFIILDIFSVGLKLFPIAGAYSTSTNIGFNVPFIISAIYHSVLPVMTIVLTSIGGWVLGMRNNIIPNVNSDFINFAENLGLRKDQINAIAYRNAIIPNLTGFAMSVGLSVSGVIIEESIFSYPGVGMYMITAIDNLDYPLIQGIFLMVIIAVLFGNLIVDILYGFLDPRIKQEGE</sequence>
<keyword evidence="10" id="KW-1185">Reference proteome</keyword>
<dbReference type="EMBL" id="FWYE01000002">
    <property type="protein sequence ID" value="SMD30892.1"/>
    <property type="molecule type" value="Genomic_DNA"/>
</dbReference>
<accession>A0A8G2FWR2</accession>
<gene>
    <name evidence="9" type="ORF">SAMN02745355_0809</name>
</gene>
<dbReference type="SUPFAM" id="SSF161098">
    <property type="entry name" value="MetI-like"/>
    <property type="match status" value="1"/>
</dbReference>
<proteinExistence type="inferred from homology"/>
<organism evidence="9 10">
    <name type="scientific">Picrophilus torridus (strain ATCC 700027 / DSM 9790 / JCM 10055 / NBRC 100828 / KAW 2/3)</name>
    <dbReference type="NCBI Taxonomy" id="1122961"/>
    <lineage>
        <taxon>Archaea</taxon>
        <taxon>Methanobacteriati</taxon>
        <taxon>Thermoplasmatota</taxon>
        <taxon>Thermoplasmata</taxon>
        <taxon>Thermoplasmatales</taxon>
        <taxon>Picrophilaceae</taxon>
        <taxon>Picrophilus</taxon>
    </lineage>
</organism>
<feature type="domain" description="ABC transmembrane type-1" evidence="8">
    <location>
        <begin position="106"/>
        <end position="317"/>
    </location>
</feature>
<keyword evidence="6 7" id="KW-0472">Membrane</keyword>
<evidence type="ECO:0000256" key="4">
    <source>
        <dbReference type="ARBA" id="ARBA00022692"/>
    </source>
</evidence>
<dbReference type="Pfam" id="PF00528">
    <property type="entry name" value="BPD_transp_1"/>
    <property type="match status" value="1"/>
</dbReference>
<feature type="transmembrane region" description="Helical" evidence="7">
    <location>
        <begin position="105"/>
        <end position="124"/>
    </location>
</feature>
<dbReference type="Proteomes" id="UP000192315">
    <property type="component" value="Unassembled WGS sequence"/>
</dbReference>
<keyword evidence="2 7" id="KW-0813">Transport</keyword>
<dbReference type="PROSITE" id="PS50928">
    <property type="entry name" value="ABC_TM1"/>
    <property type="match status" value="1"/>
</dbReference>